<evidence type="ECO:0000256" key="6">
    <source>
        <dbReference type="ARBA" id="ARBA00023242"/>
    </source>
</evidence>
<dbReference type="InterPro" id="IPR025756">
    <property type="entry name" value="Myb_CC_LHEQLE"/>
</dbReference>
<dbReference type="eggNOG" id="ENOG502QW8T">
    <property type="taxonomic scope" value="Eukaryota"/>
</dbReference>
<keyword evidence="6" id="KW-0539">Nucleus</keyword>
<dbReference type="InParanoid" id="B9SWI4"/>
<protein>
    <submittedName>
        <fullName evidence="8">Transcription factor, putative</fullName>
    </submittedName>
</protein>
<dbReference type="STRING" id="3988.B9SWI4"/>
<dbReference type="GO" id="GO:0003677">
    <property type="term" value="F:DNA binding"/>
    <property type="evidence" value="ECO:0007669"/>
    <property type="project" value="InterPro"/>
</dbReference>
<dbReference type="Pfam" id="PF14379">
    <property type="entry name" value="Myb_CC_LHEQLE"/>
    <property type="match status" value="1"/>
</dbReference>
<reference evidence="9" key="1">
    <citation type="journal article" date="2010" name="Nat. Biotechnol.">
        <title>Draft genome sequence of the oilseed species Ricinus communis.</title>
        <authorList>
            <person name="Chan A.P."/>
            <person name="Crabtree J."/>
            <person name="Zhao Q."/>
            <person name="Lorenzi H."/>
            <person name="Orvis J."/>
            <person name="Puiu D."/>
            <person name="Melake-Berhan A."/>
            <person name="Jones K.M."/>
            <person name="Redman J."/>
            <person name="Chen G."/>
            <person name="Cahoon E.B."/>
            <person name="Gedil M."/>
            <person name="Stanke M."/>
            <person name="Haas B.J."/>
            <person name="Wortman J.R."/>
            <person name="Fraser-Liggett C.M."/>
            <person name="Ravel J."/>
            <person name="Rabinowicz P.D."/>
        </authorList>
    </citation>
    <scope>NUCLEOTIDE SEQUENCE [LARGE SCALE GENOMIC DNA]</scope>
    <source>
        <strain evidence="9">cv. Hale</strain>
    </source>
</reference>
<dbReference type="InterPro" id="IPR009057">
    <property type="entry name" value="Homeodomain-like_sf"/>
</dbReference>
<accession>B9SWI4</accession>
<keyword evidence="4" id="KW-0175">Coiled coil</keyword>
<gene>
    <name evidence="8" type="ORF">RCOM_0277910</name>
</gene>
<proteinExistence type="inferred from homology"/>
<dbReference type="KEGG" id="rcu:8263213"/>
<dbReference type="Proteomes" id="UP000008311">
    <property type="component" value="Unassembled WGS sequence"/>
</dbReference>
<evidence type="ECO:0000259" key="7">
    <source>
        <dbReference type="PROSITE" id="PS51294"/>
    </source>
</evidence>
<dbReference type="GO" id="GO:0005634">
    <property type="term" value="C:nucleus"/>
    <property type="evidence" value="ECO:0007669"/>
    <property type="project" value="UniProtKB-SubCell"/>
</dbReference>
<dbReference type="Pfam" id="PF00249">
    <property type="entry name" value="Myb_DNA-binding"/>
    <property type="match status" value="1"/>
</dbReference>
<dbReference type="InterPro" id="IPR006447">
    <property type="entry name" value="Myb_dom_plants"/>
</dbReference>
<sequence>MGGSQWQFLGPNMLPSISADDLDQLASAVYATDCYLEFRKHDDEYGIASPSSQVPEPNSTIVQMPPNKSSGDGISIDSNLQTILKPYFCSNQLHKSCEIFQKGLSCIESRGNDFLSHDNIRFLAANATLIGTHIQFPSIGQNNPELISSSQQEKSSLRGLEVASFTCSSSSASSGPNVSSKKRMRWNQELHEKFINCVNNLGGAEKATPRTILKMMESKGLTIFQVKSHLQKYRAEKYMSERKQGKTETASSDIPQLCMKNTMQIKETLKLQLNFQKHLNEQLEIQRHVQQKIEENGKQLKMMLQEQQKINKRHIT</sequence>
<keyword evidence="9" id="KW-1185">Reference proteome</keyword>
<dbReference type="InterPro" id="IPR017930">
    <property type="entry name" value="Myb_dom"/>
</dbReference>
<comment type="subcellular location">
    <subcellularLocation>
        <location evidence="1">Nucleus</location>
    </subcellularLocation>
</comment>
<keyword evidence="5" id="KW-0804">Transcription</keyword>
<dbReference type="NCBIfam" id="TIGR01557">
    <property type="entry name" value="myb_SHAQKYF"/>
    <property type="match status" value="1"/>
</dbReference>
<dbReference type="InterPro" id="IPR001005">
    <property type="entry name" value="SANT/Myb"/>
</dbReference>
<dbReference type="EMBL" id="EQ974200">
    <property type="protein sequence ID" value="EEF32014.1"/>
    <property type="molecule type" value="Genomic_DNA"/>
</dbReference>
<evidence type="ECO:0000313" key="9">
    <source>
        <dbReference type="Proteomes" id="UP000008311"/>
    </source>
</evidence>
<dbReference type="PANTHER" id="PTHR31499">
    <property type="entry name" value="MYB FAMILY TRANSCRIPTION FACTOR PHL11"/>
    <property type="match status" value="1"/>
</dbReference>
<evidence type="ECO:0000256" key="1">
    <source>
        <dbReference type="ARBA" id="ARBA00004123"/>
    </source>
</evidence>
<evidence type="ECO:0000256" key="5">
    <source>
        <dbReference type="ARBA" id="ARBA00023163"/>
    </source>
</evidence>
<evidence type="ECO:0000256" key="4">
    <source>
        <dbReference type="ARBA" id="ARBA00023054"/>
    </source>
</evidence>
<name>B9SWI4_RICCO</name>
<evidence type="ECO:0000256" key="2">
    <source>
        <dbReference type="ARBA" id="ARBA00006783"/>
    </source>
</evidence>
<evidence type="ECO:0000313" key="8">
    <source>
        <dbReference type="EMBL" id="EEF32014.1"/>
    </source>
</evidence>
<evidence type="ECO:0000256" key="3">
    <source>
        <dbReference type="ARBA" id="ARBA00023015"/>
    </source>
</evidence>
<comment type="similarity">
    <text evidence="2">Belongs to the MYB-CC family.</text>
</comment>
<dbReference type="FunFam" id="1.10.10.60:FF:000007">
    <property type="entry name" value="Two-component response regulator"/>
    <property type="match status" value="1"/>
</dbReference>
<dbReference type="AlphaFoldDB" id="B9SWI4"/>
<dbReference type="GO" id="GO:0003700">
    <property type="term" value="F:DNA-binding transcription factor activity"/>
    <property type="evidence" value="ECO:0007669"/>
    <property type="project" value="InterPro"/>
</dbReference>
<organism evidence="8 9">
    <name type="scientific">Ricinus communis</name>
    <name type="common">Castor bean</name>
    <dbReference type="NCBI Taxonomy" id="3988"/>
    <lineage>
        <taxon>Eukaryota</taxon>
        <taxon>Viridiplantae</taxon>
        <taxon>Streptophyta</taxon>
        <taxon>Embryophyta</taxon>
        <taxon>Tracheophyta</taxon>
        <taxon>Spermatophyta</taxon>
        <taxon>Magnoliopsida</taxon>
        <taxon>eudicotyledons</taxon>
        <taxon>Gunneridae</taxon>
        <taxon>Pentapetalae</taxon>
        <taxon>rosids</taxon>
        <taxon>fabids</taxon>
        <taxon>Malpighiales</taxon>
        <taxon>Euphorbiaceae</taxon>
        <taxon>Acalyphoideae</taxon>
        <taxon>Acalypheae</taxon>
        <taxon>Ricinus</taxon>
    </lineage>
</organism>
<dbReference type="Gene3D" id="1.10.10.60">
    <property type="entry name" value="Homeodomain-like"/>
    <property type="match status" value="1"/>
</dbReference>
<dbReference type="PANTHER" id="PTHR31499:SF80">
    <property type="entry name" value="HTH MYB-TYPE DOMAIN-CONTAINING PROTEIN"/>
    <property type="match status" value="1"/>
</dbReference>
<dbReference type="InterPro" id="IPR046955">
    <property type="entry name" value="PHR1-like"/>
</dbReference>
<dbReference type="OrthoDB" id="837638at2759"/>
<dbReference type="PROSITE" id="PS51294">
    <property type="entry name" value="HTH_MYB"/>
    <property type="match status" value="1"/>
</dbReference>
<feature type="domain" description="HTH myb-type" evidence="7">
    <location>
        <begin position="180"/>
        <end position="238"/>
    </location>
</feature>
<keyword evidence="3" id="KW-0805">Transcription regulation</keyword>
<dbReference type="SUPFAM" id="SSF46689">
    <property type="entry name" value="Homeodomain-like"/>
    <property type="match status" value="1"/>
</dbReference>